<sequence>MKFTPTKLNLFLFFKLPSAFWSGVRVKRIDDYECQATVKHRWFNQNPFNSMYFAVQAMAAELTTGALVMKQIKESGKNISMLVANNKGTFTKKATGKITFICSDGRLIEEAIKNTIATGEGQTFWMKSIGMDEKGDQVSVMDFEWTVRVKK</sequence>
<evidence type="ECO:0000313" key="4">
    <source>
        <dbReference type="Proteomes" id="UP001621813"/>
    </source>
</evidence>
<dbReference type="Proteomes" id="UP000197768">
    <property type="component" value="Unassembled WGS sequence"/>
</dbReference>
<dbReference type="OrthoDB" id="9153186at2"/>
<reference evidence="2 3" key="1">
    <citation type="journal article" date="2017" name="Infect. Genet. Evol.">
        <title>Comparative genome analysis of fish pathogen Flavobacterium columnare reveals extensive sequence diversity within the species.</title>
        <authorList>
            <person name="Kayansamruaj P."/>
            <person name="Dong H.T."/>
            <person name="Hirono I."/>
            <person name="Kondo H."/>
            <person name="Senapin S."/>
            <person name="Rodkhum C."/>
        </authorList>
    </citation>
    <scope>NUCLEOTIDE SEQUENCE [LARGE SCALE GENOMIC DNA]</scope>
    <source>
        <strain evidence="2 3">1215</strain>
    </source>
</reference>
<evidence type="ECO:0000313" key="1">
    <source>
        <dbReference type="EMBL" id="MFK7048929.1"/>
    </source>
</evidence>
<organism evidence="2 3">
    <name type="scientific">Flavobacterium davisii</name>
    <dbReference type="NCBI Taxonomy" id="2906077"/>
    <lineage>
        <taxon>Bacteria</taxon>
        <taxon>Pseudomonadati</taxon>
        <taxon>Bacteroidota</taxon>
        <taxon>Flavobacteriia</taxon>
        <taxon>Flavobacteriales</taxon>
        <taxon>Flavobacteriaceae</taxon>
        <taxon>Flavobacterium</taxon>
    </lineage>
</organism>
<dbReference type="InterPro" id="IPR029069">
    <property type="entry name" value="HotDog_dom_sf"/>
</dbReference>
<dbReference type="EMBL" id="MTCZ01000048">
    <property type="protein sequence ID" value="OWP84203.1"/>
    <property type="molecule type" value="Genomic_DNA"/>
</dbReference>
<dbReference type="InterPro" id="IPR027961">
    <property type="entry name" value="DUF4442"/>
</dbReference>
<keyword evidence="4" id="KW-1185">Reference proteome</keyword>
<accession>A0A246GIY0</accession>
<comment type="caution">
    <text evidence="2">The sequence shown here is derived from an EMBL/GenBank/DDBJ whole genome shotgun (WGS) entry which is preliminary data.</text>
</comment>
<evidence type="ECO:0000313" key="3">
    <source>
        <dbReference type="Proteomes" id="UP000197768"/>
    </source>
</evidence>
<name>A0A246GIY0_9FLAO</name>
<dbReference type="Proteomes" id="UP001621813">
    <property type="component" value="Unassembled WGS sequence"/>
</dbReference>
<dbReference type="Pfam" id="PF14539">
    <property type="entry name" value="DUF4442"/>
    <property type="match status" value="1"/>
</dbReference>
<dbReference type="AlphaFoldDB" id="A0A246GIY0"/>
<dbReference type="RefSeq" id="WP_088392237.1">
    <property type="nucleotide sequence ID" value="NZ_JAZGZR010000006.1"/>
</dbReference>
<dbReference type="EMBL" id="JAZGZR010000006">
    <property type="protein sequence ID" value="MFK7048929.1"/>
    <property type="molecule type" value="Genomic_DNA"/>
</dbReference>
<reference evidence="1 4" key="2">
    <citation type="submission" date="2024-02" db="EMBL/GenBank/DDBJ databases">
        <title>Comparative Genomic Analysis of Flavobacterium Species Causing Columnaris Disease of Freshwater Fish in Thailand: Insights into Virulence and Resistance Mechanisms.</title>
        <authorList>
            <person name="Nguyen D."/>
            <person name="Chokmangmeepisarn P."/>
            <person name="Khianchaikhan K."/>
            <person name="Morishita M."/>
            <person name="Bunnoy A."/>
            <person name="Rodkhum C."/>
        </authorList>
    </citation>
    <scope>NUCLEOTIDE SEQUENCE [LARGE SCALE GENOMIC DNA]</scope>
    <source>
        <strain evidence="1 4">KCRT2007</strain>
    </source>
</reference>
<dbReference type="Gene3D" id="3.10.129.10">
    <property type="entry name" value="Hotdog Thioesterase"/>
    <property type="match status" value="1"/>
</dbReference>
<gene>
    <name evidence="2" type="ORF">BWK59_06570</name>
    <name evidence="1" type="ORF">V3Q77_03430</name>
</gene>
<proteinExistence type="predicted"/>
<evidence type="ECO:0000313" key="2">
    <source>
        <dbReference type="EMBL" id="OWP84203.1"/>
    </source>
</evidence>
<dbReference type="SUPFAM" id="SSF54637">
    <property type="entry name" value="Thioesterase/thiol ester dehydrase-isomerase"/>
    <property type="match status" value="1"/>
</dbReference>
<protein>
    <submittedName>
        <fullName evidence="1">DUF4442 domain-containing protein</fullName>
    </submittedName>
    <submittedName>
        <fullName evidence="2">Thioesterase</fullName>
    </submittedName>
</protein>